<feature type="compositionally biased region" description="Polar residues" evidence="7">
    <location>
        <begin position="531"/>
        <end position="555"/>
    </location>
</feature>
<feature type="compositionally biased region" description="Low complexity" evidence="7">
    <location>
        <begin position="216"/>
        <end position="227"/>
    </location>
</feature>
<reference evidence="9" key="1">
    <citation type="submission" date="2020-07" db="EMBL/GenBank/DDBJ databases">
        <title>Draft Genome Sequence of a Deep-Sea Yeast, Naganishia (Cryptococcus) liquefaciens strain N6.</title>
        <authorList>
            <person name="Han Y.W."/>
            <person name="Kajitani R."/>
            <person name="Morimoto H."/>
            <person name="Parhat M."/>
            <person name="Tsubouchi H."/>
            <person name="Bakenova O."/>
            <person name="Ogata M."/>
            <person name="Argunhan B."/>
            <person name="Aoki R."/>
            <person name="Kajiwara S."/>
            <person name="Itoh T."/>
            <person name="Iwasaki H."/>
        </authorList>
    </citation>
    <scope>NUCLEOTIDE SEQUENCE</scope>
    <source>
        <strain evidence="9">N6</strain>
    </source>
</reference>
<accession>A0A8H3YFH6</accession>
<dbReference type="InterPro" id="IPR004827">
    <property type="entry name" value="bZIP"/>
</dbReference>
<evidence type="ECO:0000259" key="8">
    <source>
        <dbReference type="PROSITE" id="PS50217"/>
    </source>
</evidence>
<dbReference type="PANTHER" id="PTHR13044:SF14">
    <property type="entry name" value="CRYPTOCEPHAL, ISOFORM A"/>
    <property type="match status" value="1"/>
</dbReference>
<feature type="region of interest" description="Disordered" evidence="7">
    <location>
        <begin position="11"/>
        <end position="47"/>
    </location>
</feature>
<feature type="domain" description="BZIP" evidence="8">
    <location>
        <begin position="468"/>
        <end position="524"/>
    </location>
</feature>
<feature type="region of interest" description="Disordered" evidence="7">
    <location>
        <begin position="409"/>
        <end position="443"/>
    </location>
</feature>
<feature type="region of interest" description="Disordered" evidence="7">
    <location>
        <begin position="249"/>
        <end position="269"/>
    </location>
</feature>
<feature type="region of interest" description="Disordered" evidence="7">
    <location>
        <begin position="151"/>
        <end position="174"/>
    </location>
</feature>
<evidence type="ECO:0000256" key="6">
    <source>
        <dbReference type="SAM" id="Coils"/>
    </source>
</evidence>
<proteinExistence type="predicted"/>
<dbReference type="PROSITE" id="PS00036">
    <property type="entry name" value="BZIP_BASIC"/>
    <property type="match status" value="1"/>
</dbReference>
<keyword evidence="3" id="KW-0238">DNA-binding</keyword>
<evidence type="ECO:0000256" key="2">
    <source>
        <dbReference type="ARBA" id="ARBA00023015"/>
    </source>
</evidence>
<keyword evidence="4" id="KW-0804">Transcription</keyword>
<dbReference type="SMART" id="SM00338">
    <property type="entry name" value="BRLZ"/>
    <property type="match status" value="1"/>
</dbReference>
<protein>
    <recommendedName>
        <fullName evidence="8">BZIP domain-containing protein</fullName>
    </recommendedName>
</protein>
<feature type="region of interest" description="Disordered" evidence="7">
    <location>
        <begin position="194"/>
        <end position="227"/>
    </location>
</feature>
<evidence type="ECO:0000256" key="7">
    <source>
        <dbReference type="SAM" id="MobiDB-lite"/>
    </source>
</evidence>
<dbReference type="InterPro" id="IPR046347">
    <property type="entry name" value="bZIP_sf"/>
</dbReference>
<keyword evidence="10" id="KW-1185">Reference proteome</keyword>
<sequence>MHLPDHIANLNSYSPPSPPQHPFPNIFGLDGSHSQNQNIDQQGLGPAYQTQSDADAHVDALLARQLELWTHTDFTFDEDIGPFPGLDDFDDACGGSAKATAEKEQKDAVNEDEMDMRDVFEGKVRGMKDSKNVLLDRRREMELEMERQEKAVNRNADAQFPGASGPQLSGDGDHALASANLAAAAAVNGMMPATYPTVPPSTPSTLSSQNLSRHAQMQQPQQSQQHQVNNLESFLSQFYGSNAVSNTNALAPSATQPSPIGQSMGTAQKAQDVPFVQQPQIQAQNATAVTNQALAESLVHLLQGLTGQQNAQTQPQQHCPAPAVVLPQALPESHSFSNVARWIERQDLRETQPPLNNKKEANSVPNERSSQKRPLLTNEPDAQAMYPKKAKFDGQPLAADERQPIESRNMPDFARMPSSTAVSVSGDTRRKNHNHSTPTRADIDLEPKSVPVGKGLVMVEGEIITHEEDKRRRNTAASARFRMKKKEREQALEKHTHILQDRVNELEREMESLRKENGWLRALVINGAPQPLSSPELQRKSLSATAPASTSIAKE</sequence>
<dbReference type="GO" id="GO:0005634">
    <property type="term" value="C:nucleus"/>
    <property type="evidence" value="ECO:0007669"/>
    <property type="project" value="UniProtKB-SubCell"/>
</dbReference>
<name>A0A8H3YFH6_9TREE</name>
<dbReference type="EMBL" id="BLZA01000017">
    <property type="protein sequence ID" value="GHJ86217.1"/>
    <property type="molecule type" value="Genomic_DNA"/>
</dbReference>
<dbReference type="AlphaFoldDB" id="A0A8H3YFH6"/>
<dbReference type="Pfam" id="PF07716">
    <property type="entry name" value="bZIP_2"/>
    <property type="match status" value="1"/>
</dbReference>
<evidence type="ECO:0000313" key="9">
    <source>
        <dbReference type="EMBL" id="GHJ86217.1"/>
    </source>
</evidence>
<feature type="region of interest" description="Disordered" evidence="7">
    <location>
        <begin position="348"/>
        <end position="385"/>
    </location>
</feature>
<evidence type="ECO:0000256" key="4">
    <source>
        <dbReference type="ARBA" id="ARBA00023163"/>
    </source>
</evidence>
<feature type="coiled-coil region" evidence="6">
    <location>
        <begin position="489"/>
        <end position="523"/>
    </location>
</feature>
<dbReference type="SUPFAM" id="SSF57959">
    <property type="entry name" value="Leucine zipper domain"/>
    <property type="match status" value="1"/>
</dbReference>
<evidence type="ECO:0000313" key="10">
    <source>
        <dbReference type="Proteomes" id="UP000620104"/>
    </source>
</evidence>
<keyword evidence="5" id="KW-0539">Nucleus</keyword>
<comment type="subcellular location">
    <subcellularLocation>
        <location evidence="1">Nucleus</location>
    </subcellularLocation>
</comment>
<feature type="compositionally biased region" description="Polar residues" evidence="7">
    <location>
        <begin position="417"/>
        <end position="426"/>
    </location>
</feature>
<gene>
    <name evidence="9" type="ORF">NliqN6_2619</name>
</gene>
<evidence type="ECO:0000256" key="1">
    <source>
        <dbReference type="ARBA" id="ARBA00004123"/>
    </source>
</evidence>
<dbReference type="PROSITE" id="PS50217">
    <property type="entry name" value="BZIP"/>
    <property type="match status" value="1"/>
</dbReference>
<feature type="region of interest" description="Disordered" evidence="7">
    <location>
        <begin position="529"/>
        <end position="555"/>
    </location>
</feature>
<dbReference type="Gene3D" id="1.20.5.170">
    <property type="match status" value="1"/>
</dbReference>
<keyword evidence="2" id="KW-0805">Transcription regulation</keyword>
<organism evidence="9 10">
    <name type="scientific">Naganishia liquefaciens</name>
    <dbReference type="NCBI Taxonomy" id="104408"/>
    <lineage>
        <taxon>Eukaryota</taxon>
        <taxon>Fungi</taxon>
        <taxon>Dikarya</taxon>
        <taxon>Basidiomycota</taxon>
        <taxon>Agaricomycotina</taxon>
        <taxon>Tremellomycetes</taxon>
        <taxon>Filobasidiales</taxon>
        <taxon>Filobasidiaceae</taxon>
        <taxon>Naganishia</taxon>
    </lineage>
</organism>
<evidence type="ECO:0000256" key="5">
    <source>
        <dbReference type="ARBA" id="ARBA00023242"/>
    </source>
</evidence>
<dbReference type="GO" id="GO:0000977">
    <property type="term" value="F:RNA polymerase II transcription regulatory region sequence-specific DNA binding"/>
    <property type="evidence" value="ECO:0007669"/>
    <property type="project" value="TreeGrafter"/>
</dbReference>
<dbReference type="Proteomes" id="UP000620104">
    <property type="component" value="Unassembled WGS sequence"/>
</dbReference>
<feature type="compositionally biased region" description="Polar residues" evidence="7">
    <location>
        <begin position="32"/>
        <end position="41"/>
    </location>
</feature>
<keyword evidence="6" id="KW-0175">Coiled coil</keyword>
<dbReference type="PANTHER" id="PTHR13044">
    <property type="entry name" value="ACTIVATING TRANSCRIPTION FACTOR ATF 4/5"/>
    <property type="match status" value="1"/>
</dbReference>
<dbReference type="OrthoDB" id="1939598at2759"/>
<evidence type="ECO:0000256" key="3">
    <source>
        <dbReference type="ARBA" id="ARBA00023125"/>
    </source>
</evidence>
<dbReference type="GO" id="GO:0001228">
    <property type="term" value="F:DNA-binding transcription activator activity, RNA polymerase II-specific"/>
    <property type="evidence" value="ECO:0007669"/>
    <property type="project" value="TreeGrafter"/>
</dbReference>
<comment type="caution">
    <text evidence="9">The sequence shown here is derived from an EMBL/GenBank/DDBJ whole genome shotgun (WGS) entry which is preliminary data.</text>
</comment>
<dbReference type="CDD" id="cd14705">
    <property type="entry name" value="bZIP_Zip1"/>
    <property type="match status" value="1"/>
</dbReference>